<proteinExistence type="predicted"/>
<organism evidence="2 3">
    <name type="scientific">Plakobranchus ocellatus</name>
    <dbReference type="NCBI Taxonomy" id="259542"/>
    <lineage>
        <taxon>Eukaryota</taxon>
        <taxon>Metazoa</taxon>
        <taxon>Spiralia</taxon>
        <taxon>Lophotrochozoa</taxon>
        <taxon>Mollusca</taxon>
        <taxon>Gastropoda</taxon>
        <taxon>Heterobranchia</taxon>
        <taxon>Euthyneura</taxon>
        <taxon>Panpulmonata</taxon>
        <taxon>Sacoglossa</taxon>
        <taxon>Placobranchoidea</taxon>
        <taxon>Plakobranchidae</taxon>
        <taxon>Plakobranchus</taxon>
    </lineage>
</organism>
<evidence type="ECO:0000313" key="2">
    <source>
        <dbReference type="EMBL" id="GFN83486.1"/>
    </source>
</evidence>
<feature type="region of interest" description="Disordered" evidence="1">
    <location>
        <begin position="1"/>
        <end position="64"/>
    </location>
</feature>
<dbReference type="AlphaFoldDB" id="A0AAV3YM62"/>
<sequence>MALERKVEGVEVKGEEEEEDMEEGEENGKERREGGGGGKGQEKEVEEEMDEDGDDKAEGEEELARSEILSRYALGNRGSNLEVSGECRISHSQAKPQPVVEWAREHQVCSAVSGSKPGSAFRVETGRLDLTTRHNIDSSRYVMIARGQTS</sequence>
<comment type="caution">
    <text evidence="2">The sequence shown here is derived from an EMBL/GenBank/DDBJ whole genome shotgun (WGS) entry which is preliminary data.</text>
</comment>
<dbReference type="Proteomes" id="UP000735302">
    <property type="component" value="Unassembled WGS sequence"/>
</dbReference>
<gene>
    <name evidence="2" type="ORF">PoB_000999200</name>
</gene>
<feature type="compositionally biased region" description="Acidic residues" evidence="1">
    <location>
        <begin position="44"/>
        <end position="61"/>
    </location>
</feature>
<evidence type="ECO:0000256" key="1">
    <source>
        <dbReference type="SAM" id="MobiDB-lite"/>
    </source>
</evidence>
<accession>A0AAV3YM62</accession>
<protein>
    <submittedName>
        <fullName evidence="2">Uncharacterized protein</fullName>
    </submittedName>
</protein>
<feature type="compositionally biased region" description="Basic and acidic residues" evidence="1">
    <location>
        <begin position="1"/>
        <end position="13"/>
    </location>
</feature>
<evidence type="ECO:0000313" key="3">
    <source>
        <dbReference type="Proteomes" id="UP000735302"/>
    </source>
</evidence>
<reference evidence="2 3" key="1">
    <citation type="journal article" date="2021" name="Elife">
        <title>Chloroplast acquisition without the gene transfer in kleptoplastic sea slugs, Plakobranchus ocellatus.</title>
        <authorList>
            <person name="Maeda T."/>
            <person name="Takahashi S."/>
            <person name="Yoshida T."/>
            <person name="Shimamura S."/>
            <person name="Takaki Y."/>
            <person name="Nagai Y."/>
            <person name="Toyoda A."/>
            <person name="Suzuki Y."/>
            <person name="Arimoto A."/>
            <person name="Ishii H."/>
            <person name="Satoh N."/>
            <person name="Nishiyama T."/>
            <person name="Hasebe M."/>
            <person name="Maruyama T."/>
            <person name="Minagawa J."/>
            <person name="Obokata J."/>
            <person name="Shigenobu S."/>
        </authorList>
    </citation>
    <scope>NUCLEOTIDE SEQUENCE [LARGE SCALE GENOMIC DNA]</scope>
</reference>
<keyword evidence="3" id="KW-1185">Reference proteome</keyword>
<feature type="compositionally biased region" description="Acidic residues" evidence="1">
    <location>
        <begin position="14"/>
        <end position="25"/>
    </location>
</feature>
<name>A0AAV3YM62_9GAST</name>
<dbReference type="EMBL" id="BLXT01001203">
    <property type="protein sequence ID" value="GFN83486.1"/>
    <property type="molecule type" value="Genomic_DNA"/>
</dbReference>